<dbReference type="GO" id="GO:0008410">
    <property type="term" value="F:CoA-transferase activity"/>
    <property type="evidence" value="ECO:0007669"/>
    <property type="project" value="TreeGrafter"/>
</dbReference>
<reference evidence="3 4" key="1">
    <citation type="submission" date="2017-08" db="EMBL/GenBank/DDBJ databases">
        <title>Infants hospitalized years apart are colonized by the same room-sourced microbial strains.</title>
        <authorList>
            <person name="Brooks B."/>
            <person name="Olm M.R."/>
            <person name="Firek B.A."/>
            <person name="Baker R."/>
            <person name="Thomas B.C."/>
            <person name="Morowitz M.J."/>
            <person name="Banfield J.F."/>
        </authorList>
    </citation>
    <scope>NUCLEOTIDE SEQUENCE [LARGE SCALE GENOMIC DNA]</scope>
    <source>
        <strain evidence="3">S2_005_003_R2_41</strain>
    </source>
</reference>
<dbReference type="Proteomes" id="UP000249135">
    <property type="component" value="Unassembled WGS sequence"/>
</dbReference>
<keyword evidence="1 3" id="KW-0808">Transferase</keyword>
<dbReference type="Pfam" id="PF02515">
    <property type="entry name" value="CoA_transf_3"/>
    <property type="match status" value="1"/>
</dbReference>
<dbReference type="EMBL" id="QFPP01000002">
    <property type="protein sequence ID" value="PZQ78350.1"/>
    <property type="molecule type" value="Genomic_DNA"/>
</dbReference>
<dbReference type="InterPro" id="IPR044855">
    <property type="entry name" value="CoA-Trfase_III_dom3_sf"/>
</dbReference>
<dbReference type="AlphaFoldDB" id="A0A2W5SUA9"/>
<dbReference type="PANTHER" id="PTHR48207">
    <property type="entry name" value="SUCCINATE--HYDROXYMETHYLGLUTARATE COA-TRANSFERASE"/>
    <property type="match status" value="1"/>
</dbReference>
<comment type="caution">
    <text evidence="3">The sequence shown here is derived from an EMBL/GenBank/DDBJ whole genome shotgun (WGS) entry which is preliminary data.</text>
</comment>
<feature type="region of interest" description="Disordered" evidence="2">
    <location>
        <begin position="39"/>
        <end position="65"/>
    </location>
</feature>
<dbReference type="Gene3D" id="3.40.50.10540">
    <property type="entry name" value="Crotonobetainyl-coa:carnitine coa-transferase, domain 1"/>
    <property type="match status" value="1"/>
</dbReference>
<evidence type="ECO:0000313" key="3">
    <source>
        <dbReference type="EMBL" id="PZQ78350.1"/>
    </source>
</evidence>
<evidence type="ECO:0000313" key="4">
    <source>
        <dbReference type="Proteomes" id="UP000249135"/>
    </source>
</evidence>
<organism evidence="3 4">
    <name type="scientific">Variovorax paradoxus</name>
    <dbReference type="NCBI Taxonomy" id="34073"/>
    <lineage>
        <taxon>Bacteria</taxon>
        <taxon>Pseudomonadati</taxon>
        <taxon>Pseudomonadota</taxon>
        <taxon>Betaproteobacteria</taxon>
        <taxon>Burkholderiales</taxon>
        <taxon>Comamonadaceae</taxon>
        <taxon>Variovorax</taxon>
    </lineage>
</organism>
<dbReference type="InterPro" id="IPR003673">
    <property type="entry name" value="CoA-Trfase_fam_III"/>
</dbReference>
<dbReference type="InterPro" id="IPR050483">
    <property type="entry name" value="CoA-transferase_III_domain"/>
</dbReference>
<sequence length="399" mass="43482">MTNTTSRMPLTGYRVLDLTIARAGPTAVRLLADWGAEVTRLEPPPPKDRGSVTGRRRGSDEQNLHRNKRSLCVDLKTREGAEILDRLIARSDIVVENFRSVVKERLGLTYEQLRARNPRIILASISGFGQDGPYAERPGVDQVVQGMSGLSSVTGEPGRGPVRTGIAISDTTAGMFLGQGILLALLHRERTGEGQWVHTSLIEGMLNKLDFQAARYTVSGEVPVQEGNAHPTQVPMGTFEASDGQVNICASTQAMWAGFCQALQATHLADNIDYREFAGRVQHRRRLDAEINAVTQNFTVAELVERLNPAGVPCGPVYNIAQAFEDPQVRHLRMTRPAHHPLLGDVQLIRSPINLSACPHPERFHHAAPDPGEQTDALLAELGYAPQAISALREVGAAA</sequence>
<dbReference type="SUPFAM" id="SSF89796">
    <property type="entry name" value="CoA-transferase family III (CaiB/BaiF)"/>
    <property type="match status" value="1"/>
</dbReference>
<dbReference type="PANTHER" id="PTHR48207:SF3">
    <property type="entry name" value="SUCCINATE--HYDROXYMETHYLGLUTARATE COA-TRANSFERASE"/>
    <property type="match status" value="1"/>
</dbReference>
<gene>
    <name evidence="3" type="ORF">DI563_00705</name>
</gene>
<dbReference type="InterPro" id="IPR023606">
    <property type="entry name" value="CoA-Trfase_III_dom_1_sf"/>
</dbReference>
<protein>
    <submittedName>
        <fullName evidence="3">Formyl-CoA transferase</fullName>
    </submittedName>
</protein>
<evidence type="ECO:0000256" key="1">
    <source>
        <dbReference type="ARBA" id="ARBA00022679"/>
    </source>
</evidence>
<accession>A0A2W5SUA9</accession>
<name>A0A2W5SUA9_VARPD</name>
<dbReference type="Gene3D" id="3.30.1540.10">
    <property type="entry name" value="formyl-coa transferase, domain 3"/>
    <property type="match status" value="1"/>
</dbReference>
<proteinExistence type="predicted"/>
<evidence type="ECO:0000256" key="2">
    <source>
        <dbReference type="SAM" id="MobiDB-lite"/>
    </source>
</evidence>